<dbReference type="Gene3D" id="3.30.360.10">
    <property type="entry name" value="Dihydrodipicolinate Reductase, domain 2"/>
    <property type="match status" value="1"/>
</dbReference>
<dbReference type="Proteomes" id="UP000233524">
    <property type="component" value="Unassembled WGS sequence"/>
</dbReference>
<protein>
    <recommendedName>
        <fullName evidence="5">Gfo/Idh/MocA-like oxidoreductase N-terminal domain-containing protein</fullName>
    </recommendedName>
</protein>
<sequence>MTIGIAVLGAGIFAREEHIPAIQACDLVTLKAVYSRSQKSADALATSVDPKPDSYYDDPSSADKSLDALLARNDIQAVVVALPILNQPAVIKKAIAAGKHVLSEKPIAKDTATAKELLEWYGSLSSPPIWGVGENFRFLDSVVYATEQLKEIGGDVVTFGFEMFNLIKDEDKYFNTQWRKVPEYQGGFLLDGGVHFVAGVRYFLAAVGQEVKQLSARTALLQEKLPPVDTVHGLLTTGSGRSGTFICSFGTEFKSGFTIELVTTNGAVRMSPVEVTVTKRGANGEKTEEKKDFEFNTGVKAELVAFAQSINAGEVDPRQTAEQAFKDLEILQALLESGEASGAIKTF</sequence>
<dbReference type="GO" id="GO:0000166">
    <property type="term" value="F:nucleotide binding"/>
    <property type="evidence" value="ECO:0007669"/>
    <property type="project" value="InterPro"/>
</dbReference>
<feature type="domain" description="Gfo/Idh/MocA-like oxidoreductase N-terminal" evidence="1">
    <location>
        <begin position="4"/>
        <end position="119"/>
    </location>
</feature>
<evidence type="ECO:0008006" key="5">
    <source>
        <dbReference type="Google" id="ProtNLM"/>
    </source>
</evidence>
<dbReference type="AlphaFoldDB" id="A0A2N3N0S5"/>
<accession>A0A2N3N0S5</accession>
<keyword evidence="4" id="KW-1185">Reference proteome</keyword>
<evidence type="ECO:0000259" key="2">
    <source>
        <dbReference type="Pfam" id="PF02894"/>
    </source>
</evidence>
<dbReference type="EMBL" id="NLAX01001139">
    <property type="protein sequence ID" value="PKS06036.1"/>
    <property type="molecule type" value="Genomic_DNA"/>
</dbReference>
<dbReference type="Gene3D" id="3.40.50.720">
    <property type="entry name" value="NAD(P)-binding Rossmann-like Domain"/>
    <property type="match status" value="1"/>
</dbReference>
<dbReference type="SUPFAM" id="SSF55347">
    <property type="entry name" value="Glyceraldehyde-3-phosphate dehydrogenase-like, C-terminal domain"/>
    <property type="match status" value="1"/>
</dbReference>
<dbReference type="InParanoid" id="A0A2N3N0S5"/>
<comment type="caution">
    <text evidence="3">The sequence shown here is derived from an EMBL/GenBank/DDBJ whole genome shotgun (WGS) entry which is preliminary data.</text>
</comment>
<dbReference type="SUPFAM" id="SSF51735">
    <property type="entry name" value="NAD(P)-binding Rossmann-fold domains"/>
    <property type="match status" value="1"/>
</dbReference>
<dbReference type="FunCoup" id="A0A2N3N0S5">
    <property type="interactions" value="247"/>
</dbReference>
<evidence type="ECO:0000259" key="1">
    <source>
        <dbReference type="Pfam" id="PF01408"/>
    </source>
</evidence>
<reference evidence="3 4" key="1">
    <citation type="journal article" date="2017" name="G3 (Bethesda)">
        <title>First Draft Genome Sequence of the Pathogenic Fungus Lomentospora prolificans (Formerly Scedosporium prolificans).</title>
        <authorList>
            <person name="Luo R."/>
            <person name="Zimin A."/>
            <person name="Workman R."/>
            <person name="Fan Y."/>
            <person name="Pertea G."/>
            <person name="Grossman N."/>
            <person name="Wear M.P."/>
            <person name="Jia B."/>
            <person name="Miller H."/>
            <person name="Casadevall A."/>
            <person name="Timp W."/>
            <person name="Zhang S.X."/>
            <person name="Salzberg S.L."/>
        </authorList>
    </citation>
    <scope>NUCLEOTIDE SEQUENCE [LARGE SCALE GENOMIC DNA]</scope>
    <source>
        <strain evidence="3 4">JHH-5317</strain>
    </source>
</reference>
<dbReference type="GO" id="GO:0016491">
    <property type="term" value="F:oxidoreductase activity"/>
    <property type="evidence" value="ECO:0007669"/>
    <property type="project" value="TreeGrafter"/>
</dbReference>
<dbReference type="InterPro" id="IPR036291">
    <property type="entry name" value="NAD(P)-bd_dom_sf"/>
</dbReference>
<gene>
    <name evidence="3" type="ORF">jhhlp_007870</name>
</gene>
<dbReference type="GO" id="GO:0006740">
    <property type="term" value="P:NADPH regeneration"/>
    <property type="evidence" value="ECO:0007669"/>
    <property type="project" value="TreeGrafter"/>
</dbReference>
<dbReference type="OrthoDB" id="64915at2759"/>
<dbReference type="PANTHER" id="PTHR42840">
    <property type="entry name" value="NAD(P)-BINDING ROSSMANN-FOLD SUPERFAMILY PROTEIN-RELATED"/>
    <property type="match status" value="1"/>
</dbReference>
<feature type="domain" description="Gfo/Idh/MocA-like oxidoreductase C-terminal" evidence="2">
    <location>
        <begin position="154"/>
        <end position="341"/>
    </location>
</feature>
<proteinExistence type="predicted"/>
<dbReference type="GO" id="GO:0005737">
    <property type="term" value="C:cytoplasm"/>
    <property type="evidence" value="ECO:0007669"/>
    <property type="project" value="TreeGrafter"/>
</dbReference>
<organism evidence="3 4">
    <name type="scientific">Lomentospora prolificans</name>
    <dbReference type="NCBI Taxonomy" id="41688"/>
    <lineage>
        <taxon>Eukaryota</taxon>
        <taxon>Fungi</taxon>
        <taxon>Dikarya</taxon>
        <taxon>Ascomycota</taxon>
        <taxon>Pezizomycotina</taxon>
        <taxon>Sordariomycetes</taxon>
        <taxon>Hypocreomycetidae</taxon>
        <taxon>Microascales</taxon>
        <taxon>Microascaceae</taxon>
        <taxon>Lomentospora</taxon>
    </lineage>
</organism>
<evidence type="ECO:0000313" key="4">
    <source>
        <dbReference type="Proteomes" id="UP000233524"/>
    </source>
</evidence>
<dbReference type="InterPro" id="IPR000683">
    <property type="entry name" value="Gfo/Idh/MocA-like_OxRdtase_N"/>
</dbReference>
<dbReference type="Pfam" id="PF01408">
    <property type="entry name" value="GFO_IDH_MocA"/>
    <property type="match status" value="1"/>
</dbReference>
<dbReference type="VEuPathDB" id="FungiDB:jhhlp_007870"/>
<dbReference type="InterPro" id="IPR004104">
    <property type="entry name" value="Gfo/Idh/MocA-like_OxRdtase_C"/>
</dbReference>
<name>A0A2N3N0S5_9PEZI</name>
<evidence type="ECO:0000313" key="3">
    <source>
        <dbReference type="EMBL" id="PKS06036.1"/>
    </source>
</evidence>
<dbReference type="STRING" id="41688.A0A2N3N0S5"/>
<dbReference type="PANTHER" id="PTHR42840:SF5">
    <property type="entry name" value="NAD(P)-BINDING ROSSMANN-FOLD SUPERFAMILY PROTEIN"/>
    <property type="match status" value="1"/>
</dbReference>
<dbReference type="Pfam" id="PF02894">
    <property type="entry name" value="GFO_IDH_MocA_C"/>
    <property type="match status" value="1"/>
</dbReference>